<dbReference type="Proteomes" id="UP000214646">
    <property type="component" value="Unassembled WGS sequence"/>
</dbReference>
<proteinExistence type="predicted"/>
<feature type="transmembrane region" description="Helical" evidence="1">
    <location>
        <begin position="112"/>
        <end position="133"/>
    </location>
</feature>
<keyword evidence="1" id="KW-0472">Membrane</keyword>
<gene>
    <name evidence="2" type="ORF">FRUB_06988</name>
</gene>
<accession>A0A225DH47</accession>
<keyword evidence="1" id="KW-1133">Transmembrane helix</keyword>
<evidence type="ECO:0000313" key="3">
    <source>
        <dbReference type="Proteomes" id="UP000214646"/>
    </source>
</evidence>
<keyword evidence="3" id="KW-1185">Reference proteome</keyword>
<dbReference type="OrthoDB" id="288422at2"/>
<keyword evidence="1" id="KW-0812">Transmembrane</keyword>
<feature type="transmembrane region" description="Helical" evidence="1">
    <location>
        <begin position="12"/>
        <end position="34"/>
    </location>
</feature>
<evidence type="ECO:0008006" key="4">
    <source>
        <dbReference type="Google" id="ProtNLM"/>
    </source>
</evidence>
<name>A0A225DH47_9BACT</name>
<dbReference type="RefSeq" id="WP_088257703.1">
    <property type="nucleotide sequence ID" value="NZ_NIDE01000014.1"/>
</dbReference>
<comment type="caution">
    <text evidence="2">The sequence shown here is derived from an EMBL/GenBank/DDBJ whole genome shotgun (WGS) entry which is preliminary data.</text>
</comment>
<dbReference type="AlphaFoldDB" id="A0A225DH47"/>
<dbReference type="EMBL" id="NIDE01000014">
    <property type="protein sequence ID" value="OWK37868.1"/>
    <property type="molecule type" value="Genomic_DNA"/>
</dbReference>
<organism evidence="2 3">
    <name type="scientific">Fimbriiglobus ruber</name>
    <dbReference type="NCBI Taxonomy" id="1908690"/>
    <lineage>
        <taxon>Bacteria</taxon>
        <taxon>Pseudomonadati</taxon>
        <taxon>Planctomycetota</taxon>
        <taxon>Planctomycetia</taxon>
        <taxon>Gemmatales</taxon>
        <taxon>Gemmataceae</taxon>
        <taxon>Fimbriiglobus</taxon>
    </lineage>
</organism>
<feature type="transmembrane region" description="Helical" evidence="1">
    <location>
        <begin position="55"/>
        <end position="73"/>
    </location>
</feature>
<sequence length="189" mass="20608">MNDPTATATALAVGLILLGCLTGGLQVLGLRRLAARAHVPSDERAYLRGRYRRRLLTAAVLIVTGAMIGGAYLSGMEERALQLGEHHDPAVAPDEAADKPGMTDAQKQFVRIWSVYWIVVVVLVFVLISLALVDATASRRYWLAQYRAIREDHQTKLRRDLAVYKQHMDQTRGGRFGNRLGGDAGGGGA</sequence>
<protein>
    <recommendedName>
        <fullName evidence="4">Transmembrane protein</fullName>
    </recommendedName>
</protein>
<evidence type="ECO:0000313" key="2">
    <source>
        <dbReference type="EMBL" id="OWK37868.1"/>
    </source>
</evidence>
<evidence type="ECO:0000256" key="1">
    <source>
        <dbReference type="SAM" id="Phobius"/>
    </source>
</evidence>
<reference evidence="3" key="1">
    <citation type="submission" date="2017-06" db="EMBL/GenBank/DDBJ databases">
        <title>Genome analysis of Fimbriiglobus ruber SP5, the first member of the order Planctomycetales with confirmed chitinolytic capability.</title>
        <authorList>
            <person name="Ravin N.V."/>
            <person name="Rakitin A.L."/>
            <person name="Ivanova A.A."/>
            <person name="Beletsky A.V."/>
            <person name="Kulichevskaya I.S."/>
            <person name="Mardanov A.V."/>
            <person name="Dedysh S.N."/>
        </authorList>
    </citation>
    <scope>NUCLEOTIDE SEQUENCE [LARGE SCALE GENOMIC DNA]</scope>
    <source>
        <strain evidence="3">SP5</strain>
    </source>
</reference>